<evidence type="ECO:0000256" key="4">
    <source>
        <dbReference type="ARBA" id="ARBA00022695"/>
    </source>
</evidence>
<evidence type="ECO:0000259" key="12">
    <source>
        <dbReference type="Pfam" id="PF01743"/>
    </source>
</evidence>
<reference evidence="15 16" key="1">
    <citation type="submission" date="2022-08" db="EMBL/GenBank/DDBJ databases">
        <title>Aerococcaceae sp. nov isolated from spoiled eye mask.</title>
        <authorList>
            <person name="Zhou G."/>
            <person name="Xie X.-B."/>
            <person name="Shi Q.-S."/>
            <person name="Wang Y.-S."/>
            <person name="Wen X."/>
            <person name="Peng H."/>
            <person name="Yang X.-J."/>
            <person name="Tao H.-B."/>
            <person name="Huang X.-M."/>
        </authorList>
    </citation>
    <scope>NUCLEOTIDE SEQUENCE [LARGE SCALE GENOMIC DNA]</scope>
    <source>
        <strain evidence="16">DM20194951</strain>
    </source>
</reference>
<evidence type="ECO:0000256" key="8">
    <source>
        <dbReference type="ARBA" id="ARBA00022840"/>
    </source>
</evidence>
<dbReference type="InterPro" id="IPR050264">
    <property type="entry name" value="Bact_CCA-adding_enz_type3_sf"/>
</dbReference>
<keyword evidence="2 11" id="KW-0808">Transferase</keyword>
<evidence type="ECO:0000256" key="2">
    <source>
        <dbReference type="ARBA" id="ARBA00022679"/>
    </source>
</evidence>
<dbReference type="InterPro" id="IPR002646">
    <property type="entry name" value="PolA_pol_head_dom"/>
</dbReference>
<keyword evidence="7 11" id="KW-0692">RNA repair</keyword>
<feature type="binding site" evidence="11">
    <location>
        <position position="168"/>
    </location>
    <ligand>
        <name>ATP</name>
        <dbReference type="ChEBI" id="CHEBI:30616"/>
    </ligand>
</feature>
<feature type="binding site" evidence="11">
    <location>
        <position position="165"/>
    </location>
    <ligand>
        <name>ATP</name>
        <dbReference type="ChEBI" id="CHEBI:30616"/>
    </ligand>
</feature>
<dbReference type="NCBIfam" id="NF009814">
    <property type="entry name" value="PRK13299.1"/>
    <property type="match status" value="1"/>
</dbReference>
<evidence type="ECO:0000256" key="3">
    <source>
        <dbReference type="ARBA" id="ARBA00022694"/>
    </source>
</evidence>
<comment type="catalytic activity">
    <reaction evidence="11">
        <text>a tRNA with a 3' CCA end + 2 CTP + ATP = a tRNA with a 3' CCACCA end + 3 diphosphate</text>
        <dbReference type="Rhea" id="RHEA:76235"/>
        <dbReference type="Rhea" id="RHEA-COMP:10468"/>
        <dbReference type="Rhea" id="RHEA-COMP:18655"/>
        <dbReference type="ChEBI" id="CHEBI:30616"/>
        <dbReference type="ChEBI" id="CHEBI:33019"/>
        <dbReference type="ChEBI" id="CHEBI:37563"/>
        <dbReference type="ChEBI" id="CHEBI:83071"/>
        <dbReference type="ChEBI" id="CHEBI:195187"/>
    </reaction>
</comment>
<dbReference type="GO" id="GO:0004810">
    <property type="term" value="F:CCA tRNA nucleotidyltransferase activity"/>
    <property type="evidence" value="ECO:0007669"/>
    <property type="project" value="UniProtKB-EC"/>
</dbReference>
<feature type="binding site" evidence="11">
    <location>
        <position position="162"/>
    </location>
    <ligand>
        <name>ATP</name>
        <dbReference type="ChEBI" id="CHEBI:30616"/>
    </ligand>
</feature>
<keyword evidence="9 11" id="KW-0460">Magnesium</keyword>
<feature type="binding site" evidence="11">
    <location>
        <position position="47"/>
    </location>
    <ligand>
        <name>Mg(2+)</name>
        <dbReference type="ChEBI" id="CHEBI:18420"/>
    </ligand>
</feature>
<keyword evidence="16" id="KW-1185">Reference proteome</keyword>
<feature type="binding site" evidence="11">
    <location>
        <position position="32"/>
    </location>
    <ligand>
        <name>CTP</name>
        <dbReference type="ChEBI" id="CHEBI:37563"/>
    </ligand>
</feature>
<dbReference type="InterPro" id="IPR032810">
    <property type="entry name" value="CCA-adding_enz_C"/>
</dbReference>
<dbReference type="Pfam" id="PF12627">
    <property type="entry name" value="PolyA_pol_RNAbd"/>
    <property type="match status" value="1"/>
</dbReference>
<dbReference type="PANTHER" id="PTHR46173:SF1">
    <property type="entry name" value="CCA TRNA NUCLEOTIDYLTRANSFERASE 1, MITOCHONDRIAL"/>
    <property type="match status" value="1"/>
</dbReference>
<sequence length="413" mass="47893">MNYSLANPLFQKAKSVMKQIESHGYEAYFVGGCVRDTLLNLPIHDIDIATSARPEEVEAIFSNTIDLGKKHGTVIVVWQQETYEITTFRTEDTYSDYRHPDNVKFVRDLQEDTLRRDFTINALAFDIKGKLYDYHGGKLDLDAKVIRAVGNPMERFHEDALRIFRAIRFASQLGFEVDGETFRSMKALAKNLNQVSMERIRVEMTKFLQGDYFANSYQLLIDSRIYQHLPMLNILNIQAVLDQLSNKYQAMIDYPYVFSEAMSWALLLMELPYQSVVDKQHFLKVWTHSNQLIKDVKHITELIPVFETNQLSPQIIYHYPNDILFEVEQYMQAIGVVIQPSVQQRLDDLPIKRRNDMAVNGKDIMALLNLKKGQPIVGELLAIIEERIILRQMENTKDAIEKFVEAYVADPKK</sequence>
<evidence type="ECO:0000256" key="11">
    <source>
        <dbReference type="HAMAP-Rule" id="MF_01263"/>
    </source>
</evidence>
<accession>A0ABY5P7R2</accession>
<dbReference type="Gene3D" id="1.10.246.80">
    <property type="match status" value="1"/>
</dbReference>
<feature type="binding site" evidence="11">
    <location>
        <position position="159"/>
    </location>
    <ligand>
        <name>ATP</name>
        <dbReference type="ChEBI" id="CHEBI:30616"/>
    </ligand>
</feature>
<dbReference type="InterPro" id="IPR023068">
    <property type="entry name" value="CCA-adding_enz_firmicutes"/>
</dbReference>
<dbReference type="SUPFAM" id="SSF81301">
    <property type="entry name" value="Nucleotidyltransferase"/>
    <property type="match status" value="1"/>
</dbReference>
<feature type="binding site" evidence="11">
    <location>
        <position position="162"/>
    </location>
    <ligand>
        <name>CTP</name>
        <dbReference type="ChEBI" id="CHEBI:37563"/>
    </ligand>
</feature>
<dbReference type="Pfam" id="PF01743">
    <property type="entry name" value="PolyA_pol"/>
    <property type="match status" value="1"/>
</dbReference>
<keyword evidence="8 11" id="KW-0067">ATP-binding</keyword>
<feature type="binding site" evidence="11">
    <location>
        <position position="35"/>
    </location>
    <ligand>
        <name>ATP</name>
        <dbReference type="ChEBI" id="CHEBI:30616"/>
    </ligand>
</feature>
<comment type="function">
    <text evidence="11">Catalyzes the addition and repair of the essential 3'-terminal CCA sequence in tRNAs without using a nucleic acid template. Adds these three nucleotides in the order of C, C, and A to the tRNA nucleotide-73, using CTP and ATP as substrates and producing inorganic pyrophosphate. tRNA 3'-terminal CCA addition is required both for tRNA processing and repair. Also involved in tRNA surveillance by mediating tandem CCA addition to generate a CCACCA at the 3' terminus of unstable tRNAs. While stable tRNAs receive only 3'-terminal CCA, unstable tRNAs are marked with CCACCA and rapidly degraded.</text>
</comment>
<dbReference type="EC" id="2.7.7.72" evidence="11"/>
<dbReference type="InterPro" id="IPR032828">
    <property type="entry name" value="PolyA_RNA-bd"/>
</dbReference>
<dbReference type="Gene3D" id="3.30.460.10">
    <property type="entry name" value="Beta Polymerase, domain 2"/>
    <property type="match status" value="1"/>
</dbReference>
<evidence type="ECO:0000256" key="7">
    <source>
        <dbReference type="ARBA" id="ARBA00022800"/>
    </source>
</evidence>
<dbReference type="HAMAP" id="MF_01263">
    <property type="entry name" value="CCA_bact_type3"/>
    <property type="match status" value="1"/>
</dbReference>
<comment type="catalytic activity">
    <reaction evidence="11">
        <text>a tRNA precursor + 2 CTP + ATP = a tRNA with a 3' CCA end + 3 diphosphate</text>
        <dbReference type="Rhea" id="RHEA:14433"/>
        <dbReference type="Rhea" id="RHEA-COMP:10465"/>
        <dbReference type="Rhea" id="RHEA-COMP:10468"/>
        <dbReference type="ChEBI" id="CHEBI:30616"/>
        <dbReference type="ChEBI" id="CHEBI:33019"/>
        <dbReference type="ChEBI" id="CHEBI:37563"/>
        <dbReference type="ChEBI" id="CHEBI:74896"/>
        <dbReference type="ChEBI" id="CHEBI:83071"/>
        <dbReference type="EC" id="2.7.7.72"/>
    </reaction>
</comment>
<comment type="subunit">
    <text evidence="11">Homodimer.</text>
</comment>
<feature type="binding site" evidence="11">
    <location>
        <position position="116"/>
    </location>
    <ligand>
        <name>ATP</name>
        <dbReference type="ChEBI" id="CHEBI:30616"/>
    </ligand>
</feature>
<dbReference type="CDD" id="cd05398">
    <property type="entry name" value="NT_ClassII-CCAase"/>
    <property type="match status" value="1"/>
</dbReference>
<comment type="miscellaneous">
    <text evidence="11">A single active site specifically recognizes both ATP and CTP and is responsible for their addition.</text>
</comment>
<feature type="binding site" evidence="11">
    <location>
        <position position="159"/>
    </location>
    <ligand>
        <name>CTP</name>
        <dbReference type="ChEBI" id="CHEBI:37563"/>
    </ligand>
</feature>
<feature type="binding site" evidence="11">
    <location>
        <position position="116"/>
    </location>
    <ligand>
        <name>CTP</name>
        <dbReference type="ChEBI" id="CHEBI:37563"/>
    </ligand>
</feature>
<feature type="binding site" evidence="11">
    <location>
        <position position="165"/>
    </location>
    <ligand>
        <name>CTP</name>
        <dbReference type="ChEBI" id="CHEBI:37563"/>
    </ligand>
</feature>
<evidence type="ECO:0000313" key="15">
    <source>
        <dbReference type="EMBL" id="UUX34535.1"/>
    </source>
</evidence>
<dbReference type="Proteomes" id="UP001315967">
    <property type="component" value="Chromosome"/>
</dbReference>
<evidence type="ECO:0000313" key="16">
    <source>
        <dbReference type="Proteomes" id="UP001315967"/>
    </source>
</evidence>
<evidence type="ECO:0000256" key="1">
    <source>
        <dbReference type="ARBA" id="ARBA00001946"/>
    </source>
</evidence>
<feature type="binding site" evidence="11">
    <location>
        <position position="45"/>
    </location>
    <ligand>
        <name>Mg(2+)</name>
        <dbReference type="ChEBI" id="CHEBI:18420"/>
    </ligand>
</feature>
<evidence type="ECO:0000256" key="9">
    <source>
        <dbReference type="ARBA" id="ARBA00022842"/>
    </source>
</evidence>
<protein>
    <recommendedName>
        <fullName evidence="11">CCA-adding enzyme</fullName>
        <ecNumber evidence="11">2.7.7.72</ecNumber>
    </recommendedName>
    <alternativeName>
        <fullName evidence="11">CCA tRNA nucleotidyltransferase</fullName>
    </alternativeName>
    <alternativeName>
        <fullName evidence="11">tRNA CCA-pyrophosphorylase</fullName>
    </alternativeName>
    <alternativeName>
        <fullName evidence="11">tRNA adenylyl-/cytidylyl- transferase</fullName>
    </alternativeName>
    <alternativeName>
        <fullName evidence="11">tRNA nucleotidyltransferase</fullName>
    </alternativeName>
    <alternativeName>
        <fullName evidence="11">tRNA-NT</fullName>
    </alternativeName>
</protein>
<feature type="domain" description="CCA-adding enzyme C-terminal" evidence="14">
    <location>
        <begin position="259"/>
        <end position="404"/>
    </location>
</feature>
<keyword evidence="3 11" id="KW-0819">tRNA processing</keyword>
<evidence type="ECO:0000259" key="13">
    <source>
        <dbReference type="Pfam" id="PF12627"/>
    </source>
</evidence>
<feature type="binding site" evidence="11">
    <location>
        <position position="32"/>
    </location>
    <ligand>
        <name>ATP</name>
        <dbReference type="ChEBI" id="CHEBI:30616"/>
    </ligand>
</feature>
<keyword evidence="6 11" id="KW-0547">Nucleotide-binding</keyword>
<name>A0ABY5P7R2_9LACT</name>
<organism evidence="15 16">
    <name type="scientific">Fundicoccus culcitae</name>
    <dbReference type="NCBI Taxonomy" id="2969821"/>
    <lineage>
        <taxon>Bacteria</taxon>
        <taxon>Bacillati</taxon>
        <taxon>Bacillota</taxon>
        <taxon>Bacilli</taxon>
        <taxon>Lactobacillales</taxon>
        <taxon>Aerococcaceae</taxon>
        <taxon>Fundicoccus</taxon>
    </lineage>
</organism>
<comment type="cofactor">
    <cofactor evidence="1 11">
        <name>Mg(2+)</name>
        <dbReference type="ChEBI" id="CHEBI:18420"/>
    </cofactor>
</comment>
<evidence type="ECO:0000256" key="5">
    <source>
        <dbReference type="ARBA" id="ARBA00022723"/>
    </source>
</evidence>
<evidence type="ECO:0000256" key="10">
    <source>
        <dbReference type="ARBA" id="ARBA00022884"/>
    </source>
</evidence>
<feature type="domain" description="tRNA nucleotidyltransferase/poly(A) polymerase RNA and SrmB- binding" evidence="13">
    <location>
        <begin position="174"/>
        <end position="232"/>
    </location>
</feature>
<evidence type="ECO:0000259" key="14">
    <source>
        <dbReference type="Pfam" id="PF13735"/>
    </source>
</evidence>
<keyword evidence="10 11" id="KW-0694">RNA-binding</keyword>
<dbReference type="PANTHER" id="PTHR46173">
    <property type="entry name" value="CCA TRNA NUCLEOTIDYLTRANSFERASE 1, MITOCHONDRIAL"/>
    <property type="match status" value="1"/>
</dbReference>
<evidence type="ECO:0000256" key="6">
    <source>
        <dbReference type="ARBA" id="ARBA00022741"/>
    </source>
</evidence>
<keyword evidence="4 11" id="KW-0548">Nucleotidyltransferase</keyword>
<dbReference type="InterPro" id="IPR043519">
    <property type="entry name" value="NT_sf"/>
</dbReference>
<comment type="similarity">
    <text evidence="11">Belongs to the tRNA nucleotidyltransferase/poly(A) polymerase family. Bacterial CCA-adding enzyme type 3 subfamily.</text>
</comment>
<dbReference type="RefSeq" id="WP_313794036.1">
    <property type="nucleotide sequence ID" value="NZ_CP102453.1"/>
</dbReference>
<dbReference type="EMBL" id="CP102453">
    <property type="protein sequence ID" value="UUX34535.1"/>
    <property type="molecule type" value="Genomic_DNA"/>
</dbReference>
<dbReference type="SUPFAM" id="SSF81891">
    <property type="entry name" value="Poly A polymerase C-terminal region-like"/>
    <property type="match status" value="1"/>
</dbReference>
<dbReference type="Pfam" id="PF13735">
    <property type="entry name" value="tRNA_NucTran2_2"/>
    <property type="match status" value="1"/>
</dbReference>
<dbReference type="Gene3D" id="1.10.110.30">
    <property type="match status" value="1"/>
</dbReference>
<feature type="domain" description="Poly A polymerase head" evidence="12">
    <location>
        <begin position="27"/>
        <end position="147"/>
    </location>
</feature>
<dbReference type="Gene3D" id="1.20.58.560">
    <property type="match status" value="1"/>
</dbReference>
<feature type="binding site" evidence="11">
    <location>
        <position position="35"/>
    </location>
    <ligand>
        <name>CTP</name>
        <dbReference type="ChEBI" id="CHEBI:37563"/>
    </ligand>
</feature>
<proteinExistence type="inferred from homology"/>
<keyword evidence="5 11" id="KW-0479">Metal-binding</keyword>
<feature type="binding site" evidence="11">
    <location>
        <position position="168"/>
    </location>
    <ligand>
        <name>CTP</name>
        <dbReference type="ChEBI" id="CHEBI:37563"/>
    </ligand>
</feature>
<gene>
    <name evidence="11" type="primary">cca</name>
    <name evidence="15" type="ORF">NRE15_02470</name>
</gene>